<dbReference type="Pfam" id="PF00205">
    <property type="entry name" value="TPP_enzyme_M"/>
    <property type="match status" value="1"/>
</dbReference>
<dbReference type="EMBL" id="JAUSVK010000001">
    <property type="protein sequence ID" value="MDQ0393632.1"/>
    <property type="molecule type" value="Genomic_DNA"/>
</dbReference>
<comment type="similarity">
    <text evidence="1 3">Belongs to the TPP enzyme family.</text>
</comment>
<proteinExistence type="inferred from homology"/>
<dbReference type="CDD" id="cd07035">
    <property type="entry name" value="TPP_PYR_POX_like"/>
    <property type="match status" value="1"/>
</dbReference>
<dbReference type="Pfam" id="PF02775">
    <property type="entry name" value="TPP_enzyme_C"/>
    <property type="match status" value="1"/>
</dbReference>
<dbReference type="Gene3D" id="3.40.50.1220">
    <property type="entry name" value="TPP-binding domain"/>
    <property type="match status" value="1"/>
</dbReference>
<dbReference type="InterPro" id="IPR012000">
    <property type="entry name" value="Thiamin_PyroP_enz_cen_dom"/>
</dbReference>
<evidence type="ECO:0000259" key="5">
    <source>
        <dbReference type="Pfam" id="PF02775"/>
    </source>
</evidence>
<dbReference type="InterPro" id="IPR011766">
    <property type="entry name" value="TPP_enzyme_TPP-bd"/>
</dbReference>
<gene>
    <name evidence="7" type="ORF">J3R73_003424</name>
</gene>
<dbReference type="PANTHER" id="PTHR18968">
    <property type="entry name" value="THIAMINE PYROPHOSPHATE ENZYMES"/>
    <property type="match status" value="1"/>
</dbReference>
<dbReference type="NCBIfam" id="NF006052">
    <property type="entry name" value="PRK08199.1"/>
    <property type="match status" value="1"/>
</dbReference>
<feature type="domain" description="Thiamine pyrophosphate enzyme N-terminal TPP-binding" evidence="6">
    <location>
        <begin position="5"/>
        <end position="115"/>
    </location>
</feature>
<feature type="domain" description="Thiamine pyrophosphate enzyme TPP-binding" evidence="5">
    <location>
        <begin position="393"/>
        <end position="538"/>
    </location>
</feature>
<evidence type="ECO:0000256" key="3">
    <source>
        <dbReference type="RuleBase" id="RU362132"/>
    </source>
</evidence>
<dbReference type="InterPro" id="IPR029035">
    <property type="entry name" value="DHS-like_NAD/FAD-binding_dom"/>
</dbReference>
<dbReference type="InterPro" id="IPR000399">
    <property type="entry name" value="TPP-bd_CS"/>
</dbReference>
<reference evidence="7 8" key="1">
    <citation type="submission" date="2023-07" db="EMBL/GenBank/DDBJ databases">
        <title>Genomic Encyclopedia of Type Strains, Phase IV (KMG-IV): sequencing the most valuable type-strain genomes for metagenomic binning, comparative biology and taxonomic classification.</title>
        <authorList>
            <person name="Goeker M."/>
        </authorList>
    </citation>
    <scope>NUCLEOTIDE SEQUENCE [LARGE SCALE GENOMIC DNA]</scope>
    <source>
        <strain evidence="7 8">DSM 5896</strain>
    </source>
</reference>
<dbReference type="SUPFAM" id="SSF52518">
    <property type="entry name" value="Thiamin diphosphate-binding fold (THDP-binding)"/>
    <property type="match status" value="2"/>
</dbReference>
<evidence type="ECO:0000256" key="2">
    <source>
        <dbReference type="ARBA" id="ARBA00023052"/>
    </source>
</evidence>
<keyword evidence="7" id="KW-0808">Transferase</keyword>
<sequence>MEARTGSDIIADELKANGVDLVYHVPGESFLPALDSFSTRHPDIRCISCRHENGAAQMAEAYGKLTGRPGIAFVTRSPGATNAVNAVHTAFQDSSPMILFVGQVKRSLMEREAFMSYDFRTLFAPLTKWVAQIDDPRRIPEFIQRAFHTAMTGRMGPVVLVVPEDVFEEHCETAPSRPYERVRAGVPAAQDLGRIAGMIAAAEKPVLVVGGSGWTEATRDAVQAFSRTQAIPVVTTFRRRDIIDHAFEHYAGEIGIGSNPRLLEHIKQSDLVIMCNDALSDVNTIGAGYMEGFTLFSIPTPRQQLIHVTGSFGDLNRVFQASLALVADNDAFAAALGAMAPIQPERFRPWSSALRATFEAERAPQPCPGSLDIPSIMTWLRRRLPDDAIVTNGVGAYATWSQRYFSHSKLHTQLGPISGSMGYSLPAAISAKLLHPGRTVVCFVGDGCYQMSAEELATAVQYKANVVIVLFNNSLYGTIRIHEENRLQGRTHGTELVNPDFALLAKAYGAHGEKVASTEEFEPAFERALAAGKPALIELIVDRDVIHTRYTLSDLRRRRLAASSSSAG</sequence>
<dbReference type="PROSITE" id="PS00187">
    <property type="entry name" value="TPP_ENZYMES"/>
    <property type="match status" value="1"/>
</dbReference>
<evidence type="ECO:0000259" key="4">
    <source>
        <dbReference type="Pfam" id="PF00205"/>
    </source>
</evidence>
<comment type="caution">
    <text evidence="7">The sequence shown here is derived from an EMBL/GenBank/DDBJ whole genome shotgun (WGS) entry which is preliminary data.</text>
</comment>
<keyword evidence="2 3" id="KW-0786">Thiamine pyrophosphate</keyword>
<protein>
    <submittedName>
        <fullName evidence="7">Acetolactate synthase-1/2/3 large subunit</fullName>
        <ecNumber evidence="7">2.2.1.6</ecNumber>
    </submittedName>
</protein>
<evidence type="ECO:0000256" key="1">
    <source>
        <dbReference type="ARBA" id="ARBA00007812"/>
    </source>
</evidence>
<evidence type="ECO:0000313" key="7">
    <source>
        <dbReference type="EMBL" id="MDQ0393632.1"/>
    </source>
</evidence>
<dbReference type="SUPFAM" id="SSF52467">
    <property type="entry name" value="DHS-like NAD/FAD-binding domain"/>
    <property type="match status" value="1"/>
</dbReference>
<dbReference type="GO" id="GO:0003984">
    <property type="term" value="F:acetolactate synthase activity"/>
    <property type="evidence" value="ECO:0007669"/>
    <property type="project" value="UniProtKB-EC"/>
</dbReference>
<dbReference type="Proteomes" id="UP001237448">
    <property type="component" value="Unassembled WGS sequence"/>
</dbReference>
<evidence type="ECO:0000259" key="6">
    <source>
        <dbReference type="Pfam" id="PF02776"/>
    </source>
</evidence>
<dbReference type="InterPro" id="IPR045229">
    <property type="entry name" value="TPP_enz"/>
</dbReference>
<accession>A0ABU0FH16</accession>
<organism evidence="7 8">
    <name type="scientific">Labrys monachus</name>
    <dbReference type="NCBI Taxonomy" id="217067"/>
    <lineage>
        <taxon>Bacteria</taxon>
        <taxon>Pseudomonadati</taxon>
        <taxon>Pseudomonadota</taxon>
        <taxon>Alphaproteobacteria</taxon>
        <taxon>Hyphomicrobiales</taxon>
        <taxon>Xanthobacteraceae</taxon>
        <taxon>Labrys</taxon>
    </lineage>
</organism>
<dbReference type="RefSeq" id="WP_307429244.1">
    <property type="nucleotide sequence ID" value="NZ_JAUSVK010000001.1"/>
</dbReference>
<dbReference type="Pfam" id="PF02776">
    <property type="entry name" value="TPP_enzyme_N"/>
    <property type="match status" value="1"/>
</dbReference>
<dbReference type="InterPro" id="IPR012001">
    <property type="entry name" value="Thiamin_PyroP_enz_TPP-bd_dom"/>
</dbReference>
<feature type="domain" description="Thiamine pyrophosphate enzyme central" evidence="4">
    <location>
        <begin position="194"/>
        <end position="336"/>
    </location>
</feature>
<keyword evidence="8" id="KW-1185">Reference proteome</keyword>
<dbReference type="EC" id="2.2.1.6" evidence="7"/>
<name>A0ABU0FH16_9HYPH</name>
<dbReference type="CDD" id="cd00568">
    <property type="entry name" value="TPP_enzymes"/>
    <property type="match status" value="1"/>
</dbReference>
<dbReference type="InterPro" id="IPR029061">
    <property type="entry name" value="THDP-binding"/>
</dbReference>
<dbReference type="Gene3D" id="3.40.50.970">
    <property type="match status" value="2"/>
</dbReference>
<evidence type="ECO:0000313" key="8">
    <source>
        <dbReference type="Proteomes" id="UP001237448"/>
    </source>
</evidence>
<dbReference type="PANTHER" id="PTHR18968:SF120">
    <property type="entry name" value="ACETOLACTATE SYNTHASE LARGE SUBUNIT"/>
    <property type="match status" value="1"/>
</dbReference>